<evidence type="ECO:0000313" key="2">
    <source>
        <dbReference type="Proteomes" id="UP000435138"/>
    </source>
</evidence>
<dbReference type="AlphaFoldDB" id="A0A6A8AI29"/>
<dbReference type="SUPFAM" id="SSF54909">
    <property type="entry name" value="Dimeric alpha+beta barrel"/>
    <property type="match status" value="1"/>
</dbReference>
<protein>
    <recommendedName>
        <fullName evidence="3">Antibiotic biosynthesis monooxygenase</fullName>
    </recommendedName>
</protein>
<accession>A0A6A8AI29</accession>
<organism evidence="1 2">
    <name type="scientific">Endobacterium cereale</name>
    <dbReference type="NCBI Taxonomy" id="2663029"/>
    <lineage>
        <taxon>Bacteria</taxon>
        <taxon>Pseudomonadati</taxon>
        <taxon>Pseudomonadota</taxon>
        <taxon>Alphaproteobacteria</taxon>
        <taxon>Hyphomicrobiales</taxon>
        <taxon>Rhizobiaceae</taxon>
        <taxon>Endobacterium</taxon>
    </lineage>
</organism>
<dbReference type="EMBL" id="WIXI01000050">
    <property type="protein sequence ID" value="MQY49508.1"/>
    <property type="molecule type" value="Genomic_DNA"/>
</dbReference>
<dbReference type="Proteomes" id="UP000435138">
    <property type="component" value="Unassembled WGS sequence"/>
</dbReference>
<gene>
    <name evidence="1" type="ORF">GAO09_26080</name>
</gene>
<sequence length="106" mass="12002">MILRKWTASIRTLDVEAYTRYVETTGAGDYRTTAGYLGHQIVVRTIGDGTSEFSTLSWWSSMEDIKAFAGENPEIARYYPEDDKYLLTRPETVEHYHVVSGAHPPG</sequence>
<comment type="caution">
    <text evidence="1">The sequence shown here is derived from an EMBL/GenBank/DDBJ whole genome shotgun (WGS) entry which is preliminary data.</text>
</comment>
<evidence type="ECO:0008006" key="3">
    <source>
        <dbReference type="Google" id="ProtNLM"/>
    </source>
</evidence>
<reference evidence="1 2" key="1">
    <citation type="submission" date="2019-11" db="EMBL/GenBank/DDBJ databases">
        <title>Genome analysis of Rhizobacterium cereale a novel genus and species isolated from maize roots in North Spain.</title>
        <authorList>
            <person name="Menendez E."/>
            <person name="Flores-Felix J.D."/>
            <person name="Ramirez-Bahena M.-H."/>
            <person name="Igual J.M."/>
            <person name="Garcia-Fraile P."/>
            <person name="Peix A."/>
            <person name="Velazquez E."/>
        </authorList>
    </citation>
    <scope>NUCLEOTIDE SEQUENCE [LARGE SCALE GENOMIC DNA]</scope>
    <source>
        <strain evidence="1 2">RZME27</strain>
    </source>
</reference>
<evidence type="ECO:0000313" key="1">
    <source>
        <dbReference type="EMBL" id="MQY49508.1"/>
    </source>
</evidence>
<proteinExistence type="predicted"/>
<dbReference type="InterPro" id="IPR011008">
    <property type="entry name" value="Dimeric_a/b-barrel"/>
</dbReference>
<keyword evidence="2" id="KW-1185">Reference proteome</keyword>
<name>A0A6A8AI29_9HYPH</name>